<sequence>MLSLSLLIFLQLTNGDNSGSFLFLISLLFSFSSIYSCFSSFTLD</sequence>
<protein>
    <recommendedName>
        <fullName evidence="5">NADH dehydrogenase subunit 4L</fullName>
    </recommendedName>
</protein>
<keyword evidence="4" id="KW-1185">Reference proteome</keyword>
<evidence type="ECO:0000256" key="1">
    <source>
        <dbReference type="SAM" id="Phobius"/>
    </source>
</evidence>
<evidence type="ECO:0000256" key="2">
    <source>
        <dbReference type="SAM" id="SignalP"/>
    </source>
</evidence>
<dbReference type="EMBL" id="OU895877">
    <property type="protein sequence ID" value="CAG9800748.1"/>
    <property type="molecule type" value="Genomic_DNA"/>
</dbReference>
<feature type="transmembrane region" description="Helical" evidence="1">
    <location>
        <begin position="25"/>
        <end position="43"/>
    </location>
</feature>
<dbReference type="Proteomes" id="UP001153620">
    <property type="component" value="Chromosome 1"/>
</dbReference>
<keyword evidence="2" id="KW-0732">Signal</keyword>
<evidence type="ECO:0008006" key="5">
    <source>
        <dbReference type="Google" id="ProtNLM"/>
    </source>
</evidence>
<feature type="chain" id="PRO_5040499176" description="NADH dehydrogenase subunit 4L" evidence="2">
    <location>
        <begin position="16"/>
        <end position="44"/>
    </location>
</feature>
<organism evidence="3 4">
    <name type="scientific">Chironomus riparius</name>
    <dbReference type="NCBI Taxonomy" id="315576"/>
    <lineage>
        <taxon>Eukaryota</taxon>
        <taxon>Metazoa</taxon>
        <taxon>Ecdysozoa</taxon>
        <taxon>Arthropoda</taxon>
        <taxon>Hexapoda</taxon>
        <taxon>Insecta</taxon>
        <taxon>Pterygota</taxon>
        <taxon>Neoptera</taxon>
        <taxon>Endopterygota</taxon>
        <taxon>Diptera</taxon>
        <taxon>Nematocera</taxon>
        <taxon>Chironomoidea</taxon>
        <taxon>Chironomidae</taxon>
        <taxon>Chironominae</taxon>
        <taxon>Chironomus</taxon>
    </lineage>
</organism>
<name>A0A9N9RPK5_9DIPT</name>
<accession>A0A9N9RPK5</accession>
<feature type="signal peptide" evidence="2">
    <location>
        <begin position="1"/>
        <end position="15"/>
    </location>
</feature>
<proteinExistence type="predicted"/>
<keyword evidence="1" id="KW-1133">Transmembrane helix</keyword>
<dbReference type="AlphaFoldDB" id="A0A9N9RPK5"/>
<keyword evidence="1" id="KW-0472">Membrane</keyword>
<gene>
    <name evidence="3" type="ORF">CHIRRI_LOCUS3686</name>
</gene>
<reference evidence="3" key="1">
    <citation type="submission" date="2022-01" db="EMBL/GenBank/DDBJ databases">
        <authorList>
            <person name="King R."/>
        </authorList>
    </citation>
    <scope>NUCLEOTIDE SEQUENCE</scope>
</reference>
<keyword evidence="1" id="KW-0812">Transmembrane</keyword>
<reference evidence="3" key="2">
    <citation type="submission" date="2022-10" db="EMBL/GenBank/DDBJ databases">
        <authorList>
            <consortium name="ENA_rothamsted_submissions"/>
            <consortium name="culmorum"/>
            <person name="King R."/>
        </authorList>
    </citation>
    <scope>NUCLEOTIDE SEQUENCE</scope>
</reference>
<evidence type="ECO:0000313" key="3">
    <source>
        <dbReference type="EMBL" id="CAG9800748.1"/>
    </source>
</evidence>
<evidence type="ECO:0000313" key="4">
    <source>
        <dbReference type="Proteomes" id="UP001153620"/>
    </source>
</evidence>